<name>A0A090ELC0_MESPL</name>
<evidence type="ECO:0000313" key="3">
    <source>
        <dbReference type="Proteomes" id="UP000046373"/>
    </source>
</evidence>
<organism evidence="2 3">
    <name type="scientific">Mesorhizobium plurifarium</name>
    <dbReference type="NCBI Taxonomy" id="69974"/>
    <lineage>
        <taxon>Bacteria</taxon>
        <taxon>Pseudomonadati</taxon>
        <taxon>Pseudomonadota</taxon>
        <taxon>Alphaproteobacteria</taxon>
        <taxon>Hyphomicrobiales</taxon>
        <taxon>Phyllobacteriaceae</taxon>
        <taxon>Mesorhizobium</taxon>
    </lineage>
</organism>
<accession>A0A090ELC0</accession>
<evidence type="ECO:0000256" key="1">
    <source>
        <dbReference type="SAM" id="MobiDB-lite"/>
    </source>
</evidence>
<evidence type="ECO:0000313" key="2">
    <source>
        <dbReference type="EMBL" id="CDX31712.1"/>
    </source>
</evidence>
<dbReference type="EMBL" id="CCNB01000006">
    <property type="protein sequence ID" value="CDX31712.1"/>
    <property type="molecule type" value="Genomic_DNA"/>
</dbReference>
<proteinExistence type="predicted"/>
<dbReference type="AlphaFoldDB" id="A0A090ELC0"/>
<sequence>MGRGGSGEAETERGAPFPSAKAPHTGRLPPYEGPLSVRFADTSPPLLAGGEELGSGWHNRVALVSGGDAW</sequence>
<reference evidence="2 3" key="1">
    <citation type="submission" date="2014-08" db="EMBL/GenBank/DDBJ databases">
        <authorList>
            <person name="Moulin Lionel"/>
        </authorList>
    </citation>
    <scope>NUCLEOTIDE SEQUENCE [LARGE SCALE GENOMIC DNA]</scope>
</reference>
<feature type="region of interest" description="Disordered" evidence="1">
    <location>
        <begin position="1"/>
        <end position="37"/>
    </location>
</feature>
<dbReference type="Proteomes" id="UP000046373">
    <property type="component" value="Unassembled WGS sequence"/>
</dbReference>
<gene>
    <name evidence="2" type="ORF">MPLDJ20_140381</name>
</gene>
<protein>
    <submittedName>
        <fullName evidence="2">Uncharacterized protein</fullName>
    </submittedName>
</protein>